<dbReference type="Pfam" id="PF17862">
    <property type="entry name" value="AAA_lid_3"/>
    <property type="match status" value="1"/>
</dbReference>
<evidence type="ECO:0000313" key="6">
    <source>
        <dbReference type="WBParaSite" id="PSAMB.scaffold9978size4463.g32927.t1"/>
    </source>
</evidence>
<proteinExistence type="predicted"/>
<evidence type="ECO:0000256" key="3">
    <source>
        <dbReference type="SAM" id="MobiDB-lite"/>
    </source>
</evidence>
<dbReference type="InterPro" id="IPR041569">
    <property type="entry name" value="AAA_lid_3"/>
</dbReference>
<feature type="region of interest" description="Disordered" evidence="3">
    <location>
        <begin position="86"/>
        <end position="132"/>
    </location>
</feature>
<protein>
    <submittedName>
        <fullName evidence="6">AAA+ ATPase domain-containing protein</fullName>
    </submittedName>
</protein>
<feature type="region of interest" description="Disordered" evidence="3">
    <location>
        <begin position="300"/>
        <end position="319"/>
    </location>
</feature>
<name>A0A914XVW6_9BILA</name>
<dbReference type="AlphaFoldDB" id="A0A914XVW6"/>
<organism evidence="5 6">
    <name type="scientific">Plectus sambesii</name>
    <dbReference type="NCBI Taxonomy" id="2011161"/>
    <lineage>
        <taxon>Eukaryota</taxon>
        <taxon>Metazoa</taxon>
        <taxon>Ecdysozoa</taxon>
        <taxon>Nematoda</taxon>
        <taxon>Chromadorea</taxon>
        <taxon>Plectida</taxon>
        <taxon>Plectina</taxon>
        <taxon>Plectoidea</taxon>
        <taxon>Plectidae</taxon>
        <taxon>Plectus</taxon>
    </lineage>
</organism>
<evidence type="ECO:0000313" key="5">
    <source>
        <dbReference type="Proteomes" id="UP000887566"/>
    </source>
</evidence>
<dbReference type="InterPro" id="IPR027417">
    <property type="entry name" value="P-loop_NTPase"/>
</dbReference>
<dbReference type="GO" id="GO:0005634">
    <property type="term" value="C:nucleus"/>
    <property type="evidence" value="ECO:0007669"/>
    <property type="project" value="TreeGrafter"/>
</dbReference>
<dbReference type="PANTHER" id="PTHR23077:SF171">
    <property type="entry name" value="NUCLEAR VALOSIN-CONTAINING PROTEIN-LIKE"/>
    <property type="match status" value="1"/>
</dbReference>
<feature type="domain" description="AAA+ ATPase" evidence="4">
    <location>
        <begin position="195"/>
        <end position="357"/>
    </location>
</feature>
<keyword evidence="2" id="KW-0067">ATP-binding</keyword>
<feature type="region of interest" description="Disordered" evidence="3">
    <location>
        <begin position="598"/>
        <end position="631"/>
    </location>
</feature>
<dbReference type="GO" id="GO:0016887">
    <property type="term" value="F:ATP hydrolysis activity"/>
    <property type="evidence" value="ECO:0007669"/>
    <property type="project" value="InterPro"/>
</dbReference>
<feature type="domain" description="AAA+ ATPase" evidence="4">
    <location>
        <begin position="518"/>
        <end position="649"/>
    </location>
</feature>
<keyword evidence="1" id="KW-0547">Nucleotide-binding</keyword>
<dbReference type="SMART" id="SM00382">
    <property type="entry name" value="AAA"/>
    <property type="match status" value="2"/>
</dbReference>
<keyword evidence="5" id="KW-1185">Reference proteome</keyword>
<dbReference type="FunFam" id="3.40.50.300:FF:000600">
    <property type="entry name" value="Nuclear valosin-containing protein-like"/>
    <property type="match status" value="1"/>
</dbReference>
<dbReference type="Proteomes" id="UP000887566">
    <property type="component" value="Unplaced"/>
</dbReference>
<evidence type="ECO:0000256" key="1">
    <source>
        <dbReference type="ARBA" id="ARBA00022741"/>
    </source>
</evidence>
<dbReference type="InterPro" id="IPR050168">
    <property type="entry name" value="AAA_ATPase_domain"/>
</dbReference>
<reference evidence="6" key="1">
    <citation type="submission" date="2022-11" db="UniProtKB">
        <authorList>
            <consortium name="WormBaseParasite"/>
        </authorList>
    </citation>
    <scope>IDENTIFICATION</scope>
</reference>
<dbReference type="GO" id="GO:0003723">
    <property type="term" value="F:RNA binding"/>
    <property type="evidence" value="ECO:0007669"/>
    <property type="project" value="TreeGrafter"/>
</dbReference>
<dbReference type="GO" id="GO:1990275">
    <property type="term" value="F:preribosome binding"/>
    <property type="evidence" value="ECO:0007669"/>
    <property type="project" value="TreeGrafter"/>
</dbReference>
<feature type="region of interest" description="Disordered" evidence="3">
    <location>
        <begin position="1"/>
        <end position="74"/>
    </location>
</feature>
<dbReference type="InterPro" id="IPR003593">
    <property type="entry name" value="AAA+_ATPase"/>
</dbReference>
<feature type="compositionally biased region" description="Basic and acidic residues" evidence="3">
    <location>
        <begin position="1"/>
        <end position="26"/>
    </location>
</feature>
<sequence>RALDRLGNDPAARFDRTPAARFDRTPSTESKNRKRKAPRSRPSTPGEVILLDGQSNSSDDDDINPNYRVYPDTNLANSSLTALYKQRTPSASTKGSPAPSRPMSPRDPVQPPFFIDRKPAANMPDKSTKATPKKSLIRKFTASGLAQIPEITTIPERPTVSFKDLGGCEAQFLEVCRLSMHLKHPEIHAKLGVTPPRGFLLHGPPGCGKTLFAQAVAGELDLPLLRIASTELVSGVSGESEEKIRKLFAKASGIAPCVLFLDEIDAIAPKRETAQREMERRIVSQLITCLDDLGKSPTVVESLDTSEKTDDTADEMPEKQGANHVLVIGATNRPDSLEPALRRAGRFDREIALGIPDEVARIQILKVVCKGLRVDASVDLKHLARLTPGYVGADLAALAREGSMCAVNRIFETVVRSSTDVSTAHDVREELDRILRWLKSEEDLDESKLNELFVTMGDFKLALGSVSPSAKREGFATVPGVSWSDVGALKAVRDELEWSILYPIKKPEEFEAFALSAKPQGVLLCGPPGCGKTLLAKAVANETGMNFISVKGPELLSMYVGESERAVRTVFQRARDSAPCVIFFDEIDALCPKRSESERISSKVSPEAGRSFPEAGRSFSRAGQPTPGASRPFTEAIRSFPEANRSFPDAGRSFTEANRSFPDAGRSFPGANWSFPDCWSVFPRSRLVNPQSANPCTSLANGPLVWLLQQSQF</sequence>
<feature type="compositionally biased region" description="Polar residues" evidence="3">
    <location>
        <begin position="86"/>
        <end position="95"/>
    </location>
</feature>
<dbReference type="GO" id="GO:0042254">
    <property type="term" value="P:ribosome biogenesis"/>
    <property type="evidence" value="ECO:0007669"/>
    <property type="project" value="TreeGrafter"/>
</dbReference>
<dbReference type="InterPro" id="IPR003959">
    <property type="entry name" value="ATPase_AAA_core"/>
</dbReference>
<evidence type="ECO:0000256" key="2">
    <source>
        <dbReference type="ARBA" id="ARBA00022840"/>
    </source>
</evidence>
<evidence type="ECO:0000259" key="4">
    <source>
        <dbReference type="SMART" id="SM00382"/>
    </source>
</evidence>
<dbReference type="PANTHER" id="PTHR23077">
    <property type="entry name" value="AAA-FAMILY ATPASE"/>
    <property type="match status" value="1"/>
</dbReference>
<accession>A0A914XVW6</accession>
<dbReference type="Pfam" id="PF00004">
    <property type="entry name" value="AAA"/>
    <property type="match status" value="2"/>
</dbReference>
<dbReference type="WBParaSite" id="PSAMB.scaffold9978size4463.g32927.t1">
    <property type="protein sequence ID" value="PSAMB.scaffold9978size4463.g32927.t1"/>
    <property type="gene ID" value="PSAMB.scaffold9978size4463.g32927"/>
</dbReference>
<dbReference type="GO" id="GO:0005524">
    <property type="term" value="F:ATP binding"/>
    <property type="evidence" value="ECO:0007669"/>
    <property type="project" value="UniProtKB-KW"/>
</dbReference>
<dbReference type="Gene3D" id="1.10.8.60">
    <property type="match status" value="1"/>
</dbReference>
<dbReference type="Gene3D" id="3.40.50.300">
    <property type="entry name" value="P-loop containing nucleotide triphosphate hydrolases"/>
    <property type="match status" value="2"/>
</dbReference>
<dbReference type="SUPFAM" id="SSF52540">
    <property type="entry name" value="P-loop containing nucleoside triphosphate hydrolases"/>
    <property type="match status" value="2"/>
</dbReference>